<proteinExistence type="predicted"/>
<evidence type="ECO:0000313" key="2">
    <source>
        <dbReference type="Proteomes" id="UP001140217"/>
    </source>
</evidence>
<reference evidence="1" key="1">
    <citation type="submission" date="2022-07" db="EMBL/GenBank/DDBJ databases">
        <title>Phylogenomic reconstructions and comparative analyses of Kickxellomycotina fungi.</title>
        <authorList>
            <person name="Reynolds N.K."/>
            <person name="Stajich J.E."/>
            <person name="Barry K."/>
            <person name="Grigoriev I.V."/>
            <person name="Crous P."/>
            <person name="Smith M.E."/>
        </authorList>
    </citation>
    <scope>NUCLEOTIDE SEQUENCE</scope>
    <source>
        <strain evidence="1">NBRC 105414</strain>
    </source>
</reference>
<evidence type="ECO:0000313" key="1">
    <source>
        <dbReference type="EMBL" id="KAJ2778236.1"/>
    </source>
</evidence>
<dbReference type="Proteomes" id="UP001140217">
    <property type="component" value="Unassembled WGS sequence"/>
</dbReference>
<evidence type="ECO:0008006" key="3">
    <source>
        <dbReference type="Google" id="ProtNLM"/>
    </source>
</evidence>
<dbReference type="InterPro" id="IPR029063">
    <property type="entry name" value="SAM-dependent_MTases_sf"/>
</dbReference>
<sequence>MAGGIFASVYDWIFSTAWVIESKRNNRKVDVYRKMVWPEIRGKVLEVGPGYAESVRHLAHTTASNGAFVVDPGTIHSYTALEPNPFMYGGLQKNAEDNGFCVTYDTKTTDRGPEAGTRSGRDGAVPFAIVRGTLDDPDNIPQAILDEAPYDTVVTSFSLCTARDPAATVRNIVRLLKPGGAHVFIEHVRQPPPGDPRVLEDNGVNAVLWGKIQDWLTPLWSVIGHGCHLNRCTGETILNTEGWASVDYKSTRPVVDLQSRIMPLSFGKAIKA</sequence>
<dbReference type="EMBL" id="JANBUL010000240">
    <property type="protein sequence ID" value="KAJ2778236.1"/>
    <property type="molecule type" value="Genomic_DNA"/>
</dbReference>
<dbReference type="Pfam" id="PF13489">
    <property type="entry name" value="Methyltransf_23"/>
    <property type="match status" value="1"/>
</dbReference>
<dbReference type="AlphaFoldDB" id="A0A9W8H5C8"/>
<dbReference type="PANTHER" id="PTHR45036:SF1">
    <property type="entry name" value="METHYLTRANSFERASE LIKE 7A"/>
    <property type="match status" value="1"/>
</dbReference>
<dbReference type="SUPFAM" id="SSF53335">
    <property type="entry name" value="S-adenosyl-L-methionine-dependent methyltransferases"/>
    <property type="match status" value="1"/>
</dbReference>
<protein>
    <recommendedName>
        <fullName evidence="3">S-adenosyl-L-methionine-dependent methyltransferase</fullName>
    </recommendedName>
</protein>
<dbReference type="OrthoDB" id="10254945at2759"/>
<name>A0A9W8H5C8_9FUNG</name>
<accession>A0A9W8H5C8</accession>
<dbReference type="PANTHER" id="PTHR45036">
    <property type="entry name" value="METHYLTRANSFERASE LIKE 7B"/>
    <property type="match status" value="1"/>
</dbReference>
<comment type="caution">
    <text evidence="1">The sequence shown here is derived from an EMBL/GenBank/DDBJ whole genome shotgun (WGS) entry which is preliminary data.</text>
</comment>
<gene>
    <name evidence="1" type="ORF">H4R18_004712</name>
</gene>
<dbReference type="InterPro" id="IPR052356">
    <property type="entry name" value="Thiol_S-MT"/>
</dbReference>
<dbReference type="Gene3D" id="3.40.50.150">
    <property type="entry name" value="Vaccinia Virus protein VP39"/>
    <property type="match status" value="1"/>
</dbReference>
<organism evidence="1 2">
    <name type="scientific">Coemansia javaensis</name>
    <dbReference type="NCBI Taxonomy" id="2761396"/>
    <lineage>
        <taxon>Eukaryota</taxon>
        <taxon>Fungi</taxon>
        <taxon>Fungi incertae sedis</taxon>
        <taxon>Zoopagomycota</taxon>
        <taxon>Kickxellomycotina</taxon>
        <taxon>Kickxellomycetes</taxon>
        <taxon>Kickxellales</taxon>
        <taxon>Kickxellaceae</taxon>
        <taxon>Coemansia</taxon>
    </lineage>
</organism>
<keyword evidence="2" id="KW-1185">Reference proteome</keyword>